<dbReference type="Pfam" id="PF10604">
    <property type="entry name" value="Polyketide_cyc2"/>
    <property type="match status" value="1"/>
</dbReference>
<dbReference type="InterPro" id="IPR019587">
    <property type="entry name" value="Polyketide_cyclase/dehydratase"/>
</dbReference>
<proteinExistence type="predicted"/>
<sequence length="146" mass="16250">MSDTVTRSVVIDAKPEKVLAALHDVPSYPTLQDDIEFAEVLESDDRQRPTRIHVVLSAFGLKIEQVLACEHTDLRMSWQLVDGGVITRNDAEYVLTETGDGGTELTVHQALVLKVKMPRSLTRRIINRNLDSTLKALKATAENDRG</sequence>
<accession>A0A0B6VJI2</accession>
<dbReference type="PANTHER" id="PTHR39683:SF4">
    <property type="entry name" value="COENZYME Q-BINDING PROTEIN COQ10 START DOMAIN-CONTAINING PROTEIN"/>
    <property type="match status" value="1"/>
</dbReference>
<name>A0A0B6VJI2_9ACTN</name>
<reference evidence="1" key="1">
    <citation type="journal article" date="2015" name="J. Am. Chem. Soc.">
        <title>Biosynthesis of versipelostatin: identification of an enzyme-catalyzed [4+2]-cycloaddition required for macrocyclization of spirotetronate-containing polyketides.</title>
        <authorList>
            <person name="Hashimoto T."/>
            <person name="Hashimoto J."/>
            <person name="Teruya K."/>
            <person name="Hirano T."/>
            <person name="Shin-ya K."/>
            <person name="Ikeda H."/>
            <person name="Liu H."/>
            <person name="Nishiyama M."/>
            <person name="Kuzuyama T."/>
        </authorList>
    </citation>
    <scope>NUCLEOTIDE SEQUENCE</scope>
    <source>
        <strain evidence="1">4083-SVS6</strain>
    </source>
</reference>
<organism evidence="1">
    <name type="scientific">Streptomyces versipellis</name>
    <dbReference type="NCBI Taxonomy" id="67375"/>
    <lineage>
        <taxon>Bacteria</taxon>
        <taxon>Bacillati</taxon>
        <taxon>Actinomycetota</taxon>
        <taxon>Actinomycetes</taxon>
        <taxon>Kitasatosporales</taxon>
        <taxon>Streptomycetaceae</taxon>
        <taxon>Streptomyces</taxon>
    </lineage>
</organism>
<gene>
    <name evidence="1" type="primary">vstG</name>
</gene>
<dbReference type="SUPFAM" id="SSF55961">
    <property type="entry name" value="Bet v1-like"/>
    <property type="match status" value="1"/>
</dbReference>
<protein>
    <recommendedName>
        <fullName evidence="2">Cyclase</fullName>
    </recommendedName>
</protein>
<evidence type="ECO:0008006" key="2">
    <source>
        <dbReference type="Google" id="ProtNLM"/>
    </source>
</evidence>
<dbReference type="AlphaFoldDB" id="A0A0B6VJI2"/>
<dbReference type="InterPro" id="IPR023393">
    <property type="entry name" value="START-like_dom_sf"/>
</dbReference>
<dbReference type="PANTHER" id="PTHR39683">
    <property type="entry name" value="CONSERVED PROTEIN TB16.3"/>
    <property type="match status" value="1"/>
</dbReference>
<dbReference type="EMBL" id="LC006086">
    <property type="protein sequence ID" value="BAQ21937.1"/>
    <property type="molecule type" value="Genomic_DNA"/>
</dbReference>
<evidence type="ECO:0000313" key="1">
    <source>
        <dbReference type="EMBL" id="BAQ21937.1"/>
    </source>
</evidence>
<dbReference type="Gene3D" id="3.30.530.20">
    <property type="match status" value="1"/>
</dbReference>